<protein>
    <submittedName>
        <fullName evidence="2">Uncharacterized protein</fullName>
    </submittedName>
</protein>
<feature type="transmembrane region" description="Helical" evidence="1">
    <location>
        <begin position="118"/>
        <end position="142"/>
    </location>
</feature>
<accession>H0E5G9</accession>
<feature type="transmembrane region" description="Helical" evidence="1">
    <location>
        <begin position="56"/>
        <end position="75"/>
    </location>
</feature>
<keyword evidence="3" id="KW-1185">Reference proteome</keyword>
<feature type="transmembrane region" description="Helical" evidence="1">
    <location>
        <begin position="15"/>
        <end position="44"/>
    </location>
</feature>
<keyword evidence="1" id="KW-1133">Transmembrane helix</keyword>
<keyword evidence="1" id="KW-0812">Transmembrane</keyword>
<reference evidence="2 3" key="1">
    <citation type="journal article" date="2013" name="Biodegradation">
        <title>Quantitative proteomic analysis of ibuprofen-degrading Patulibacter sp. strain I11.</title>
        <authorList>
            <person name="Almeida B."/>
            <person name="Kjeldal H."/>
            <person name="Lolas I."/>
            <person name="Knudsen A.D."/>
            <person name="Carvalho G."/>
            <person name="Nielsen K.L."/>
            <person name="Barreto Crespo M.T."/>
            <person name="Stensballe A."/>
            <person name="Nielsen J.L."/>
        </authorList>
    </citation>
    <scope>NUCLEOTIDE SEQUENCE [LARGE SCALE GENOMIC DNA]</scope>
    <source>
        <strain evidence="2 3">I11</strain>
    </source>
</reference>
<sequence>MLPLKDDLAHDRAGVAWVLAAIALVAGGVRPLVGLLAAIVILIAGDGVARRGRPSIAVLVAAAGAALTVGVALGAGDSRPPTAWNPLGPLAVAGGAAALAGVYVGLAPTARVLSFSLIPGAGGMIAVPAALWTLAGIALIALGEATNAVLPTGTGMTALVPLAALALGLLAGLPLRLLAAPPTTPVTPAASR</sequence>
<evidence type="ECO:0000256" key="1">
    <source>
        <dbReference type="SAM" id="Phobius"/>
    </source>
</evidence>
<dbReference type="TCDB" id="9.B.211.1.3">
    <property type="family name" value="the 10 tms putative permease (10pp) family"/>
</dbReference>
<feature type="transmembrane region" description="Helical" evidence="1">
    <location>
        <begin position="87"/>
        <end position="106"/>
    </location>
</feature>
<keyword evidence="1" id="KW-0472">Membrane</keyword>
<dbReference type="Proteomes" id="UP000005143">
    <property type="component" value="Unassembled WGS sequence"/>
</dbReference>
<evidence type="ECO:0000313" key="3">
    <source>
        <dbReference type="Proteomes" id="UP000005143"/>
    </source>
</evidence>
<dbReference type="RefSeq" id="WP_007574459.1">
    <property type="nucleotide sequence ID" value="NZ_AGUD01000175.1"/>
</dbReference>
<evidence type="ECO:0000313" key="2">
    <source>
        <dbReference type="EMBL" id="EHN11078.1"/>
    </source>
</evidence>
<feature type="transmembrane region" description="Helical" evidence="1">
    <location>
        <begin position="148"/>
        <end position="173"/>
    </location>
</feature>
<proteinExistence type="predicted"/>
<dbReference type="AlphaFoldDB" id="H0E5G9"/>
<gene>
    <name evidence="2" type="ORF">PAI11_20600</name>
</gene>
<name>H0E5G9_9ACTN</name>
<dbReference type="EMBL" id="AGUD01000175">
    <property type="protein sequence ID" value="EHN11078.1"/>
    <property type="molecule type" value="Genomic_DNA"/>
</dbReference>
<comment type="caution">
    <text evidence="2">The sequence shown here is derived from an EMBL/GenBank/DDBJ whole genome shotgun (WGS) entry which is preliminary data.</text>
</comment>
<organism evidence="2 3">
    <name type="scientific">Patulibacter medicamentivorans</name>
    <dbReference type="NCBI Taxonomy" id="1097667"/>
    <lineage>
        <taxon>Bacteria</taxon>
        <taxon>Bacillati</taxon>
        <taxon>Actinomycetota</taxon>
        <taxon>Thermoleophilia</taxon>
        <taxon>Solirubrobacterales</taxon>
        <taxon>Patulibacteraceae</taxon>
        <taxon>Patulibacter</taxon>
    </lineage>
</organism>